<dbReference type="PANTHER" id="PTHR30272:SF1">
    <property type="entry name" value="3-HYDROXYACYL-[ACYL-CARRIER-PROTEIN] DEHYDRATASE"/>
    <property type="match status" value="1"/>
</dbReference>
<evidence type="ECO:0000256" key="2">
    <source>
        <dbReference type="ARBA" id="ARBA00023239"/>
    </source>
</evidence>
<comment type="similarity">
    <text evidence="1">Belongs to the thioester dehydratase family. FabZ subfamily.</text>
</comment>
<dbReference type="EMBL" id="JAGSXH010000010">
    <property type="protein sequence ID" value="MBS2962346.1"/>
    <property type="molecule type" value="Genomic_DNA"/>
</dbReference>
<organism evidence="5 6">
    <name type="scientific">Actinocrinis puniceicyclus</name>
    <dbReference type="NCBI Taxonomy" id="977794"/>
    <lineage>
        <taxon>Bacteria</taxon>
        <taxon>Bacillati</taxon>
        <taxon>Actinomycetota</taxon>
        <taxon>Actinomycetes</taxon>
        <taxon>Catenulisporales</taxon>
        <taxon>Actinospicaceae</taxon>
        <taxon>Actinocrinis</taxon>
    </lineage>
</organism>
<keyword evidence="2" id="KW-0456">Lyase</keyword>
<keyword evidence="6" id="KW-1185">Reference proteome</keyword>
<evidence type="ECO:0000313" key="5">
    <source>
        <dbReference type="EMBL" id="MBS2962346.1"/>
    </source>
</evidence>
<evidence type="ECO:0000259" key="4">
    <source>
        <dbReference type="Pfam" id="PF22818"/>
    </source>
</evidence>
<gene>
    <name evidence="5" type="ORF">KGA66_04760</name>
</gene>
<dbReference type="RefSeq" id="WP_211464911.1">
    <property type="nucleotide sequence ID" value="NZ_JAGSXH010000010.1"/>
</dbReference>
<dbReference type="Pfam" id="PF22818">
    <property type="entry name" value="ApeI-like"/>
    <property type="match status" value="1"/>
</dbReference>
<evidence type="ECO:0000256" key="3">
    <source>
        <dbReference type="SAM" id="MobiDB-lite"/>
    </source>
</evidence>
<dbReference type="Gene3D" id="3.10.129.10">
    <property type="entry name" value="Hotdog Thioesterase"/>
    <property type="match status" value="1"/>
</dbReference>
<dbReference type="GO" id="GO:0016829">
    <property type="term" value="F:lyase activity"/>
    <property type="evidence" value="ECO:0007669"/>
    <property type="project" value="UniProtKB-KW"/>
</dbReference>
<dbReference type="InterPro" id="IPR013114">
    <property type="entry name" value="FabA_FabZ"/>
</dbReference>
<feature type="region of interest" description="Disordered" evidence="3">
    <location>
        <begin position="1"/>
        <end position="20"/>
    </location>
</feature>
<dbReference type="Proteomes" id="UP000677913">
    <property type="component" value="Unassembled WGS sequence"/>
</dbReference>
<reference evidence="5" key="1">
    <citation type="submission" date="2021-04" db="EMBL/GenBank/DDBJ databases">
        <title>Genome based classification of Actinospica acidithermotolerans sp. nov., an actinobacterium isolated from an Indonesian hot spring.</title>
        <authorList>
            <person name="Kusuma A.B."/>
            <person name="Putra K.E."/>
            <person name="Nafisah S."/>
            <person name="Loh J."/>
            <person name="Nouioui I."/>
            <person name="Goodfellow M."/>
        </authorList>
    </citation>
    <scope>NUCLEOTIDE SEQUENCE</scope>
    <source>
        <strain evidence="5">DSM 45618</strain>
    </source>
</reference>
<feature type="domain" description="ApeI dehydratase-like" evidence="4">
    <location>
        <begin position="20"/>
        <end position="102"/>
    </location>
</feature>
<name>A0A8J8BBR1_9ACTN</name>
<sequence length="142" mass="15229">MTITQRTRATALGSEPGVREQDHRTLTAAYRVSAAEPVLEGHFPGFPIVPGVCLVECAESAGRQALAGAGHAPRLAAVESVRFIRPVYPGDEIGAQVTVEEPRPGVWVCRVRVTVAAARDPDGEPAHAAQVRLRYQAEQEPQ</sequence>
<dbReference type="PANTHER" id="PTHR30272">
    <property type="entry name" value="3-HYDROXYACYL-[ACYL-CARRIER-PROTEIN] DEHYDRATASE"/>
    <property type="match status" value="1"/>
</dbReference>
<comment type="caution">
    <text evidence="5">The sequence shown here is derived from an EMBL/GenBank/DDBJ whole genome shotgun (WGS) entry which is preliminary data.</text>
</comment>
<dbReference type="SUPFAM" id="SSF54637">
    <property type="entry name" value="Thioesterase/thiol ester dehydrase-isomerase"/>
    <property type="match status" value="1"/>
</dbReference>
<protein>
    <submittedName>
        <fullName evidence="5">Beta-hydroxyacyl-ACP dehydratase</fullName>
    </submittedName>
</protein>
<dbReference type="InterPro" id="IPR054545">
    <property type="entry name" value="ApeI-like"/>
</dbReference>
<evidence type="ECO:0000256" key="1">
    <source>
        <dbReference type="ARBA" id="ARBA00009174"/>
    </source>
</evidence>
<evidence type="ECO:0000313" key="6">
    <source>
        <dbReference type="Proteomes" id="UP000677913"/>
    </source>
</evidence>
<accession>A0A8J8BBR1</accession>
<dbReference type="InterPro" id="IPR029069">
    <property type="entry name" value="HotDog_dom_sf"/>
</dbReference>
<proteinExistence type="inferred from homology"/>
<dbReference type="AlphaFoldDB" id="A0A8J8BBR1"/>